<accession>W6U5G2</accession>
<dbReference type="Proteomes" id="UP000019149">
    <property type="component" value="Unassembled WGS sequence"/>
</dbReference>
<name>W6U5G2_ECHGR</name>
<dbReference type="EMBL" id="APAU02000117">
    <property type="protein sequence ID" value="EUB56418.1"/>
    <property type="molecule type" value="Genomic_DNA"/>
</dbReference>
<evidence type="ECO:0000313" key="2">
    <source>
        <dbReference type="Proteomes" id="UP000019149"/>
    </source>
</evidence>
<gene>
    <name evidence="1" type="ORF">EGR_08732</name>
</gene>
<dbReference type="RefSeq" id="XP_024347614.1">
    <property type="nucleotide sequence ID" value="XM_024497981.1"/>
</dbReference>
<evidence type="ECO:0000313" key="1">
    <source>
        <dbReference type="EMBL" id="EUB56418.1"/>
    </source>
</evidence>
<organism evidence="1 2">
    <name type="scientific">Echinococcus granulosus</name>
    <name type="common">Hydatid tapeworm</name>
    <dbReference type="NCBI Taxonomy" id="6210"/>
    <lineage>
        <taxon>Eukaryota</taxon>
        <taxon>Metazoa</taxon>
        <taxon>Spiralia</taxon>
        <taxon>Lophotrochozoa</taxon>
        <taxon>Platyhelminthes</taxon>
        <taxon>Cestoda</taxon>
        <taxon>Eucestoda</taxon>
        <taxon>Cyclophyllidea</taxon>
        <taxon>Taeniidae</taxon>
        <taxon>Echinococcus</taxon>
        <taxon>Echinococcus granulosus group</taxon>
    </lineage>
</organism>
<dbReference type="AlphaFoldDB" id="W6U5G2"/>
<dbReference type="CTD" id="36344447"/>
<sequence length="354" mass="41549">MGLVQHFELRVHICFIFLQIYQISPMYICELKKKLRHNRRKRIFCTKSCDITSRRSKILFLIVRSQPNLQICIHARLIFTSISSFAFHNCFISTFLYSMVNPISSFINSNGHVLGTVQKSGCWRHCIPFIIPEFLHLKKCKMDGLDGSVLAKASMLKNVDVPHLSLEIFYGFFLLLRKYSSHLLAGVVHSKYANHFLIYLGFKWKKLNRRIGVFNSRANFINIRRSFHWQIALIYLMAFLLDFNDCSTKDSTISCSSSKGSTHYRLHPPHRRRCTHHSTYLEMRSAGVFHRRVTYIIQSSAAYAFLLLTHFCFPVNKTATVVRSDRIRLQLPLLYLLGHFKKRFGIYIRRQVYH</sequence>
<dbReference type="GeneID" id="36344447"/>
<dbReference type="KEGG" id="egl:EGR_08732"/>
<comment type="caution">
    <text evidence="1">The sequence shown here is derived from an EMBL/GenBank/DDBJ whole genome shotgun (WGS) entry which is preliminary data.</text>
</comment>
<protein>
    <submittedName>
        <fullName evidence="1">Uncharacterized protein</fullName>
    </submittedName>
</protein>
<keyword evidence="2" id="KW-1185">Reference proteome</keyword>
<proteinExistence type="predicted"/>
<reference evidence="1 2" key="1">
    <citation type="journal article" date="2013" name="Nat. Genet.">
        <title>The genome of the hydatid tapeworm Echinococcus granulosus.</title>
        <authorList>
            <person name="Zheng H."/>
            <person name="Zhang W."/>
            <person name="Zhang L."/>
            <person name="Zhang Z."/>
            <person name="Li J."/>
            <person name="Lu G."/>
            <person name="Zhu Y."/>
            <person name="Wang Y."/>
            <person name="Huang Y."/>
            <person name="Liu J."/>
            <person name="Kang H."/>
            <person name="Chen J."/>
            <person name="Wang L."/>
            <person name="Chen A."/>
            <person name="Yu S."/>
            <person name="Gao Z."/>
            <person name="Jin L."/>
            <person name="Gu W."/>
            <person name="Wang Z."/>
            <person name="Zhao L."/>
            <person name="Shi B."/>
            <person name="Wen H."/>
            <person name="Lin R."/>
            <person name="Jones M.K."/>
            <person name="Brejova B."/>
            <person name="Vinar T."/>
            <person name="Zhao G."/>
            <person name="McManus D.P."/>
            <person name="Chen Z."/>
            <person name="Zhou Y."/>
            <person name="Wang S."/>
        </authorList>
    </citation>
    <scope>NUCLEOTIDE SEQUENCE [LARGE SCALE GENOMIC DNA]</scope>
</reference>